<feature type="domain" description="Ice-binding protein C-terminal" evidence="2">
    <location>
        <begin position="163"/>
        <end position="188"/>
    </location>
</feature>
<evidence type="ECO:0000259" key="2">
    <source>
        <dbReference type="Pfam" id="PF07589"/>
    </source>
</evidence>
<accession>A0A7X4HFW9</accession>
<evidence type="ECO:0000256" key="1">
    <source>
        <dbReference type="SAM" id="SignalP"/>
    </source>
</evidence>
<evidence type="ECO:0000313" key="4">
    <source>
        <dbReference type="Proteomes" id="UP000450676"/>
    </source>
</evidence>
<gene>
    <name evidence="3" type="ORF">GTP77_23045</name>
</gene>
<keyword evidence="1" id="KW-0732">Signal</keyword>
<feature type="signal peptide" evidence="1">
    <location>
        <begin position="1"/>
        <end position="22"/>
    </location>
</feature>
<dbReference type="RefSeq" id="WP_161074500.1">
    <property type="nucleotide sequence ID" value="NZ_CP086370.1"/>
</dbReference>
<dbReference type="EMBL" id="WWCU01000034">
    <property type="protein sequence ID" value="MYN10204.1"/>
    <property type="molecule type" value="Genomic_DNA"/>
</dbReference>
<dbReference type="PROSITE" id="PS51257">
    <property type="entry name" value="PROKAR_LIPOPROTEIN"/>
    <property type="match status" value="1"/>
</dbReference>
<protein>
    <submittedName>
        <fullName evidence="3">PEP-CTERM sorting domain-containing protein</fullName>
    </submittedName>
</protein>
<name>A0A7X4HFW9_9BURK</name>
<dbReference type="Pfam" id="PF07589">
    <property type="entry name" value="PEP-CTERM"/>
    <property type="match status" value="1"/>
</dbReference>
<proteinExistence type="predicted"/>
<sequence>MFKTLRSLVFLFAALSSGIACADVISVSHTWTGDEISGDLRLMRNGIISVADTPKAFPGTTSTTPTYFETWSFAAEAGSLVKVLVTATTFDSFFSLYDSVLDVGNLGQNYLGDVGRSDSGIEFSVFAPASGQLLLVANTTSGGAAIGQTANATITFQGPAAGAVPEPASLALLAIGALALLPATRRRKSPAA</sequence>
<reference evidence="3 4" key="1">
    <citation type="submission" date="2019-12" db="EMBL/GenBank/DDBJ databases">
        <title>Novel species isolated from a subtropical stream in China.</title>
        <authorList>
            <person name="Lu H."/>
        </authorList>
    </citation>
    <scope>NUCLEOTIDE SEQUENCE [LARGE SCALE GENOMIC DNA]</scope>
    <source>
        <strain evidence="3 4">FT127W</strain>
    </source>
</reference>
<organism evidence="3 4">
    <name type="scientific">Pseudoduganella aquatica</name>
    <dbReference type="NCBI Taxonomy" id="2660641"/>
    <lineage>
        <taxon>Bacteria</taxon>
        <taxon>Pseudomonadati</taxon>
        <taxon>Pseudomonadota</taxon>
        <taxon>Betaproteobacteria</taxon>
        <taxon>Burkholderiales</taxon>
        <taxon>Oxalobacteraceae</taxon>
        <taxon>Telluria group</taxon>
        <taxon>Pseudoduganella</taxon>
    </lineage>
</organism>
<keyword evidence="4" id="KW-1185">Reference proteome</keyword>
<feature type="chain" id="PRO_5030860141" evidence="1">
    <location>
        <begin position="23"/>
        <end position="192"/>
    </location>
</feature>
<comment type="caution">
    <text evidence="3">The sequence shown here is derived from an EMBL/GenBank/DDBJ whole genome shotgun (WGS) entry which is preliminary data.</text>
</comment>
<dbReference type="InterPro" id="IPR013424">
    <property type="entry name" value="Ice-binding_C"/>
</dbReference>
<dbReference type="NCBIfam" id="TIGR02595">
    <property type="entry name" value="PEP_CTERM"/>
    <property type="match status" value="1"/>
</dbReference>
<dbReference type="AlphaFoldDB" id="A0A7X4HFW9"/>
<dbReference type="Proteomes" id="UP000450676">
    <property type="component" value="Unassembled WGS sequence"/>
</dbReference>
<evidence type="ECO:0000313" key="3">
    <source>
        <dbReference type="EMBL" id="MYN10204.1"/>
    </source>
</evidence>